<keyword evidence="2" id="KW-0223">Dioxygenase</keyword>
<organism evidence="5 6">
    <name type="scientific">Sphingomonas changbaiensis NBRC 104936</name>
    <dbReference type="NCBI Taxonomy" id="1219043"/>
    <lineage>
        <taxon>Bacteria</taxon>
        <taxon>Pseudomonadati</taxon>
        <taxon>Pseudomonadota</taxon>
        <taxon>Alphaproteobacteria</taxon>
        <taxon>Sphingomonadales</taxon>
        <taxon>Sphingomonadaceae</taxon>
        <taxon>Sphingomonas</taxon>
    </lineage>
</organism>
<dbReference type="SUPFAM" id="SSF48452">
    <property type="entry name" value="TPR-like"/>
    <property type="match status" value="1"/>
</dbReference>
<dbReference type="RefSeq" id="WP_046349568.1">
    <property type="nucleotide sequence ID" value="NZ_BBWU01000051.1"/>
</dbReference>
<dbReference type="PANTHER" id="PTHR46332:SF5">
    <property type="entry name" value="ASPARTATE BETA-HYDROXYLASE DOMAIN CONTAINING 2"/>
    <property type="match status" value="1"/>
</dbReference>
<reference evidence="5 6" key="1">
    <citation type="submission" date="2015-04" db="EMBL/GenBank/DDBJ databases">
        <title>Whole genome shotgun sequence of Sphingomonas changbaiensis NBRC 104936.</title>
        <authorList>
            <person name="Katano-Makiyama Y."/>
            <person name="Hosoyama A."/>
            <person name="Hashimoto M."/>
            <person name="Noguchi M."/>
            <person name="Tsuchikane K."/>
            <person name="Ohji S."/>
            <person name="Yamazoe A."/>
            <person name="Ichikawa N."/>
            <person name="Kimura A."/>
            <person name="Fujita N."/>
        </authorList>
    </citation>
    <scope>NUCLEOTIDE SEQUENCE [LARGE SCALE GENOMIC DNA]</scope>
    <source>
        <strain evidence="5 6">NBRC 104936</strain>
    </source>
</reference>
<dbReference type="InterPro" id="IPR007803">
    <property type="entry name" value="Asp/Arg/Pro-Hydrxlase"/>
</dbReference>
<dbReference type="GO" id="GO:0051213">
    <property type="term" value="F:dioxygenase activity"/>
    <property type="evidence" value="ECO:0007669"/>
    <property type="project" value="UniProtKB-KW"/>
</dbReference>
<evidence type="ECO:0000313" key="6">
    <source>
        <dbReference type="Proteomes" id="UP000033202"/>
    </source>
</evidence>
<dbReference type="AlphaFoldDB" id="A0A0E9MTP1"/>
<feature type="domain" description="Aspartyl/asparaginy/proline hydroxylase" evidence="4">
    <location>
        <begin position="200"/>
        <end position="361"/>
    </location>
</feature>
<evidence type="ECO:0000259" key="4">
    <source>
        <dbReference type="Pfam" id="PF05118"/>
    </source>
</evidence>
<dbReference type="Gene3D" id="1.25.40.10">
    <property type="entry name" value="Tetratricopeptide repeat domain"/>
    <property type="match status" value="1"/>
</dbReference>
<protein>
    <recommendedName>
        <fullName evidence="4">Aspartyl/asparaginy/proline hydroxylase domain-containing protein</fullName>
    </recommendedName>
</protein>
<accession>A0A0E9MTP1</accession>
<evidence type="ECO:0000256" key="3">
    <source>
        <dbReference type="ARBA" id="ARBA00023002"/>
    </source>
</evidence>
<comment type="similarity">
    <text evidence="1">Belongs to the aspartyl/asparaginyl beta-hydroxylase family.</text>
</comment>
<dbReference type="Gene3D" id="2.60.120.330">
    <property type="entry name" value="B-lactam Antibiotic, Isopenicillin N Synthase, Chain"/>
    <property type="match status" value="1"/>
</dbReference>
<evidence type="ECO:0000256" key="1">
    <source>
        <dbReference type="ARBA" id="ARBA00007730"/>
    </source>
</evidence>
<proteinExistence type="inferred from homology"/>
<keyword evidence="6" id="KW-1185">Reference proteome</keyword>
<dbReference type="InterPro" id="IPR051821">
    <property type="entry name" value="Asp/Asn_beta-hydroxylase"/>
</dbReference>
<dbReference type="EMBL" id="BBWU01000051">
    <property type="protein sequence ID" value="GAO40806.1"/>
    <property type="molecule type" value="Genomic_DNA"/>
</dbReference>
<dbReference type="InterPro" id="IPR027443">
    <property type="entry name" value="IPNS-like_sf"/>
</dbReference>
<dbReference type="STRING" id="1219043.SCH01S_51_01390"/>
<dbReference type="Proteomes" id="UP000033202">
    <property type="component" value="Unassembled WGS sequence"/>
</dbReference>
<dbReference type="InterPro" id="IPR011990">
    <property type="entry name" value="TPR-like_helical_dom_sf"/>
</dbReference>
<name>A0A0E9MTP1_9SPHN</name>
<gene>
    <name evidence="5" type="ORF">SCH01S_51_01390</name>
</gene>
<evidence type="ECO:0000313" key="5">
    <source>
        <dbReference type="EMBL" id="GAO40806.1"/>
    </source>
</evidence>
<dbReference type="PANTHER" id="PTHR46332">
    <property type="entry name" value="ASPARTATE BETA-HYDROXYLASE DOMAIN-CONTAINING PROTEIN 2"/>
    <property type="match status" value="1"/>
</dbReference>
<keyword evidence="3" id="KW-0560">Oxidoreductase</keyword>
<dbReference type="SUPFAM" id="SSF51197">
    <property type="entry name" value="Clavaminate synthase-like"/>
    <property type="match status" value="1"/>
</dbReference>
<dbReference type="OrthoDB" id="21665at2"/>
<dbReference type="GO" id="GO:0016020">
    <property type="term" value="C:membrane"/>
    <property type="evidence" value="ECO:0007669"/>
    <property type="project" value="TreeGrafter"/>
</dbReference>
<dbReference type="Pfam" id="PF05118">
    <property type="entry name" value="Asp_Arg_Hydrox"/>
    <property type="match status" value="1"/>
</dbReference>
<comment type="caution">
    <text evidence="5">The sequence shown here is derived from an EMBL/GenBank/DDBJ whole genome shotgun (WGS) entry which is preliminary data.</text>
</comment>
<evidence type="ECO:0000256" key="2">
    <source>
        <dbReference type="ARBA" id="ARBA00022964"/>
    </source>
</evidence>
<sequence>MLTPAQADQLVRDGVAAMQRGDGTSARRAFEQVASAGNGIAPPWLLIAQACRLQRDEDAELAALDRLLADQPRHLRGLIMKGDLFGRRGDLRAAHSFYRVALGVAQNTPNLPPSLAAEAQRIAAELQRGQGDYRAHLDQALAAAGFAGAALKPRVRDAVEIASGEKQLYLQQPTSFYFPGLPQIQFYEREAFDWVPAVEAQTSAIRAELDAVLAETHDFPPYAEDEPNRPNKSHSLVDNRDWGAFHLLKGAPVEPNASKCPKTIAALKAAPQPVIRGRSPMALFSLLKPGAHIFAHNGLLNTRLICHLPLIVPDGCRFRVGNEVRQWEEGKLLIFDDSIEHEAWNDGTSRRVVLLFEIWRPEIDEEERAALTALFEAIDEFRGAPLDVSS</sequence>